<comment type="caution">
    <text evidence="2">The sequence shown here is derived from an EMBL/GenBank/DDBJ whole genome shotgun (WGS) entry which is preliminary data.</text>
</comment>
<dbReference type="InterPro" id="IPR055140">
    <property type="entry name" value="Thiolase_C_2"/>
</dbReference>
<protein>
    <submittedName>
        <fullName evidence="2">Thiolase family protein</fullName>
    </submittedName>
</protein>
<dbReference type="InterPro" id="IPR016039">
    <property type="entry name" value="Thiolase-like"/>
</dbReference>
<name>A0ABS3KHL4_9PROT</name>
<evidence type="ECO:0000313" key="3">
    <source>
        <dbReference type="Proteomes" id="UP001518990"/>
    </source>
</evidence>
<dbReference type="Gene3D" id="3.40.47.10">
    <property type="match status" value="1"/>
</dbReference>
<feature type="domain" description="Thiolase C-terminal" evidence="1">
    <location>
        <begin position="239"/>
        <end position="373"/>
    </location>
</feature>
<evidence type="ECO:0000259" key="1">
    <source>
        <dbReference type="Pfam" id="PF22691"/>
    </source>
</evidence>
<dbReference type="Proteomes" id="UP001518990">
    <property type="component" value="Unassembled WGS sequence"/>
</dbReference>
<reference evidence="2 3" key="1">
    <citation type="submission" date="2020-09" db="EMBL/GenBank/DDBJ databases">
        <title>Roseomonas.</title>
        <authorList>
            <person name="Zhu W."/>
        </authorList>
    </citation>
    <scope>NUCLEOTIDE SEQUENCE [LARGE SCALE GENOMIC DNA]</scope>
    <source>
        <strain evidence="2 3">1311</strain>
    </source>
</reference>
<organism evidence="2 3">
    <name type="scientific">Roseomonas marmotae</name>
    <dbReference type="NCBI Taxonomy" id="2768161"/>
    <lineage>
        <taxon>Bacteria</taxon>
        <taxon>Pseudomonadati</taxon>
        <taxon>Pseudomonadota</taxon>
        <taxon>Alphaproteobacteria</taxon>
        <taxon>Acetobacterales</taxon>
        <taxon>Roseomonadaceae</taxon>
        <taxon>Roseomonas</taxon>
    </lineage>
</organism>
<dbReference type="PIRSF" id="PIRSF000429">
    <property type="entry name" value="Ac-CoA_Ac_transf"/>
    <property type="match status" value="1"/>
</dbReference>
<dbReference type="EMBL" id="JACTNF010000035">
    <property type="protein sequence ID" value="MBO1076935.1"/>
    <property type="molecule type" value="Genomic_DNA"/>
</dbReference>
<sequence length="374" mass="39174">MRGSCVIAGIGATAFGKLPGRSTLSLNVEACRRALEDARVPKDAVDAVFVKTPTSTRELLYGQKLAEALGLQPRMGFALDQGGAANLSLIAIATMAIEAGQCEVVLVCYADNPRSGSRAVYARPRGDDAVFGWFSTAAGYAMIQRRFMADHGVPEEAFGEVAVACRAHGAANPAAQLRKPLSLDEYMAAPPMIAPMRREDVCLVSDGGAAVLVMSAARARQLGVPAPVPILGFGFGQTSWEVPLRPDLSSTEAKRSAATAFAMAGITPKDVQVAQIYDCFTVTVLMTLEDYGLCEPGGSHAFVRDGRIRIGGSLPINTAGGLLSETGMPGLQLVQEAVRQVRGTAVLQVPAVRHALVTNQGGTMHSHGTLILGG</sequence>
<dbReference type="PANTHER" id="PTHR42870">
    <property type="entry name" value="ACETYL-COA C-ACETYLTRANSFERASE"/>
    <property type="match status" value="1"/>
</dbReference>
<keyword evidence="3" id="KW-1185">Reference proteome</keyword>
<accession>A0ABS3KHL4</accession>
<proteinExistence type="predicted"/>
<gene>
    <name evidence="2" type="ORF">IAI60_20190</name>
</gene>
<dbReference type="PANTHER" id="PTHR42870:SF1">
    <property type="entry name" value="NON-SPECIFIC LIPID-TRANSFER PROTEIN-LIKE 2"/>
    <property type="match status" value="1"/>
</dbReference>
<dbReference type="SUPFAM" id="SSF53901">
    <property type="entry name" value="Thiolase-like"/>
    <property type="match status" value="2"/>
</dbReference>
<dbReference type="Pfam" id="PF22691">
    <property type="entry name" value="Thiolase_C_1"/>
    <property type="match status" value="1"/>
</dbReference>
<evidence type="ECO:0000313" key="2">
    <source>
        <dbReference type="EMBL" id="MBO1076935.1"/>
    </source>
</evidence>
<dbReference type="InterPro" id="IPR002155">
    <property type="entry name" value="Thiolase"/>
</dbReference>
<dbReference type="RefSeq" id="WP_207450517.1">
    <property type="nucleotide sequence ID" value="NZ_CP061096.1"/>
</dbReference>
<dbReference type="CDD" id="cd00829">
    <property type="entry name" value="SCP-x_thiolase"/>
    <property type="match status" value="1"/>
</dbReference>